<keyword evidence="3" id="KW-1185">Reference proteome</keyword>
<dbReference type="RefSeq" id="WP_136736769.1">
    <property type="nucleotide sequence ID" value="NZ_SWDB01000032.1"/>
</dbReference>
<protein>
    <recommendedName>
        <fullName evidence="4">PEP-CTERM sorting domain-containing protein</fullName>
    </recommendedName>
</protein>
<accession>A0A4U1B3Y0</accession>
<dbReference type="Proteomes" id="UP000307999">
    <property type="component" value="Unassembled WGS sequence"/>
</dbReference>
<evidence type="ECO:0008006" key="4">
    <source>
        <dbReference type="Google" id="ProtNLM"/>
    </source>
</evidence>
<dbReference type="AlphaFoldDB" id="A0A4U1B3Y0"/>
<name>A0A4U1B3Y0_9GAMM</name>
<keyword evidence="1" id="KW-0732">Signal</keyword>
<feature type="signal peptide" evidence="1">
    <location>
        <begin position="1"/>
        <end position="29"/>
    </location>
</feature>
<organism evidence="2 3">
    <name type="scientific">Thalassotalea mangrovi</name>
    <dbReference type="NCBI Taxonomy" id="2572245"/>
    <lineage>
        <taxon>Bacteria</taxon>
        <taxon>Pseudomonadati</taxon>
        <taxon>Pseudomonadota</taxon>
        <taxon>Gammaproteobacteria</taxon>
        <taxon>Alteromonadales</taxon>
        <taxon>Colwelliaceae</taxon>
        <taxon>Thalassotalea</taxon>
    </lineage>
</organism>
<proteinExistence type="predicted"/>
<evidence type="ECO:0000256" key="1">
    <source>
        <dbReference type="SAM" id="SignalP"/>
    </source>
</evidence>
<comment type="caution">
    <text evidence="2">The sequence shown here is derived from an EMBL/GenBank/DDBJ whole genome shotgun (WGS) entry which is preliminary data.</text>
</comment>
<evidence type="ECO:0000313" key="3">
    <source>
        <dbReference type="Proteomes" id="UP000307999"/>
    </source>
</evidence>
<gene>
    <name evidence="2" type="ORF">E8M12_13400</name>
</gene>
<feature type="chain" id="PRO_5020983663" description="PEP-CTERM sorting domain-containing protein" evidence="1">
    <location>
        <begin position="30"/>
        <end position="242"/>
    </location>
</feature>
<sequence length="242" mass="26361">MKLVSPFFKTILLIPILLTLAMISNPAAAVLVSLDFNGNDCSGVFDPQFEESYFLRTDLPKGERSFDDCWIFAADFPDELISPVIGKFEPSQNGGFNLSDVSGNFPDVDGGEWEFMLDADGDLSQGNWTYNPDEGEDDPGIRFWVAKAGDGFTLYWEVSDEDYANLCGGGASVNTLACMSAAETITAGSWDTGMQDLSHITFYNTGLEPPSQVSEGNTTALFTLGLIGLLTARRQSKINRQT</sequence>
<evidence type="ECO:0000313" key="2">
    <source>
        <dbReference type="EMBL" id="TKB43967.1"/>
    </source>
</evidence>
<dbReference type="EMBL" id="SWDB01000032">
    <property type="protein sequence ID" value="TKB43967.1"/>
    <property type="molecule type" value="Genomic_DNA"/>
</dbReference>
<reference evidence="2 3" key="1">
    <citation type="submission" date="2019-04" db="EMBL/GenBank/DDBJ databases">
        <title>Thalassotalea guangxiensis sp. nov., isolated from sediment of the coastal wetland.</title>
        <authorList>
            <person name="Zheng S."/>
            <person name="Zhang D."/>
        </authorList>
    </citation>
    <scope>NUCLEOTIDE SEQUENCE [LARGE SCALE GENOMIC DNA]</scope>
    <source>
        <strain evidence="2 3">ZS-4</strain>
    </source>
</reference>
<dbReference type="OrthoDB" id="6228957at2"/>